<comment type="similarity">
    <text evidence="2">Belongs to the drug/metabolite transporter (DMT) superfamily. Plant drug/metabolite exporter (P-DME) (TC 2.A.7.4) family.</text>
</comment>
<feature type="domain" description="EamA" evidence="7">
    <location>
        <begin position="16"/>
        <end position="138"/>
    </location>
</feature>
<evidence type="ECO:0000256" key="2">
    <source>
        <dbReference type="ARBA" id="ARBA00007635"/>
    </source>
</evidence>
<dbReference type="InterPro" id="IPR000620">
    <property type="entry name" value="EamA_dom"/>
</dbReference>
<sequence length="540" mass="58946">MVIGGFLQSPGWNWVIGGFLLATASFLVAVLFIVQTWIMKDYPAEMMVALISCIFASIQAGIVALIVERDPNAWKLRPDIELLTIAYSAIFVIAFRNIVYSWALHNKGPVFVTMIKPLGMVIAIIMGVIFLRDTLSWKCDWSSHNSYWFLFRMEKLELKAKSSHAKSIGTMVSIAGALIVTFYKGQPIIFSPSVSNTLHEPLLSPRSNWIIGGFLLAIASFLLALLFIVQAIVGVSLRSIVHIWALHKKGPVFVTMFKPLGMVFAVAMGITFLGDTLHIGSVIGAAIIALGFYSVMWGKAKEERTVDDNGTEDSSSHEVPLLQNKSRESVMEQSQKVSSLGTRVSSLLQLYIVLVSTSKTALPPNTTDRQRTEEVQEWGTWVSVIIAVRVAMECLEVGWNTLSKSAMRGGMSSTVFVVYSNAMAIVFLLPSTFIFHRYSSPTVASAMTGLTPGLSFILATLTGMEKLDLKAQSRQAKSIGAIISIAGAFIVTFYQGPPIMFSGSLSNVLPVIVPLPRSNWIIGSFLLATVSFLVALVGAD</sequence>
<feature type="transmembrane region" description="Helical" evidence="6">
    <location>
        <begin position="46"/>
        <end position="67"/>
    </location>
</feature>
<feature type="transmembrane region" description="Helical" evidence="6">
    <location>
        <begin position="79"/>
        <end position="99"/>
    </location>
</feature>
<feature type="transmembrane region" description="Helical" evidence="6">
    <location>
        <begin position="168"/>
        <end position="189"/>
    </location>
</feature>
<feature type="transmembrane region" description="Helical" evidence="6">
    <location>
        <begin position="12"/>
        <end position="34"/>
    </location>
</feature>
<evidence type="ECO:0000256" key="3">
    <source>
        <dbReference type="ARBA" id="ARBA00022692"/>
    </source>
</evidence>
<evidence type="ECO:0000313" key="8">
    <source>
        <dbReference type="EMBL" id="KAA8533118.1"/>
    </source>
</evidence>
<dbReference type="InterPro" id="IPR037185">
    <property type="entry name" value="EmrE-like"/>
</dbReference>
<dbReference type="PANTHER" id="PTHR31218">
    <property type="entry name" value="WAT1-RELATED PROTEIN"/>
    <property type="match status" value="1"/>
</dbReference>
<proteinExistence type="inferred from homology"/>
<evidence type="ECO:0000313" key="9">
    <source>
        <dbReference type="Proteomes" id="UP000325577"/>
    </source>
</evidence>
<evidence type="ECO:0000256" key="4">
    <source>
        <dbReference type="ARBA" id="ARBA00022989"/>
    </source>
</evidence>
<dbReference type="Pfam" id="PF00892">
    <property type="entry name" value="EamA"/>
    <property type="match status" value="1"/>
</dbReference>
<feature type="transmembrane region" description="Helical" evidence="6">
    <location>
        <begin position="481"/>
        <end position="500"/>
    </location>
</feature>
<feature type="transmembrane region" description="Helical" evidence="6">
    <location>
        <begin position="250"/>
        <end position="270"/>
    </location>
</feature>
<dbReference type="InterPro" id="IPR030184">
    <property type="entry name" value="WAT1-related"/>
</dbReference>
<dbReference type="Proteomes" id="UP000325577">
    <property type="component" value="Linkage Group LG19"/>
</dbReference>
<dbReference type="GO" id="GO:0016020">
    <property type="term" value="C:membrane"/>
    <property type="evidence" value="ECO:0007669"/>
    <property type="project" value="UniProtKB-SubCell"/>
</dbReference>
<evidence type="ECO:0000259" key="7">
    <source>
        <dbReference type="Pfam" id="PF00892"/>
    </source>
</evidence>
<keyword evidence="4 6" id="KW-1133">Transmembrane helix</keyword>
<comment type="subcellular location">
    <subcellularLocation>
        <location evidence="1">Membrane</location>
        <topology evidence="1">Multi-pass membrane protein</topology>
    </subcellularLocation>
</comment>
<dbReference type="SUPFAM" id="SSF103481">
    <property type="entry name" value="Multidrug resistance efflux transporter EmrE"/>
    <property type="match status" value="2"/>
</dbReference>
<dbReference type="EMBL" id="CM018042">
    <property type="protein sequence ID" value="KAA8533118.1"/>
    <property type="molecule type" value="Genomic_DNA"/>
</dbReference>
<reference evidence="8 9" key="1">
    <citation type="submission" date="2019-09" db="EMBL/GenBank/DDBJ databases">
        <title>A chromosome-level genome assembly of the Chinese tupelo Nyssa sinensis.</title>
        <authorList>
            <person name="Yang X."/>
            <person name="Kang M."/>
            <person name="Yang Y."/>
            <person name="Xiong H."/>
            <person name="Wang M."/>
            <person name="Zhang Z."/>
            <person name="Wang Z."/>
            <person name="Wu H."/>
            <person name="Ma T."/>
            <person name="Liu J."/>
            <person name="Xi Z."/>
        </authorList>
    </citation>
    <scope>NUCLEOTIDE SEQUENCE [LARGE SCALE GENOMIC DNA]</scope>
    <source>
        <strain evidence="8">J267</strain>
        <tissue evidence="8">Leaf</tissue>
    </source>
</reference>
<keyword evidence="3 6" id="KW-0812">Transmembrane</keyword>
<accession>A0A5J5AS80</accession>
<dbReference type="GO" id="GO:0022857">
    <property type="term" value="F:transmembrane transporter activity"/>
    <property type="evidence" value="ECO:0007669"/>
    <property type="project" value="InterPro"/>
</dbReference>
<feature type="transmembrane region" description="Helical" evidence="6">
    <location>
        <begin position="276"/>
        <end position="295"/>
    </location>
</feature>
<name>A0A5J5AS80_9ASTE</name>
<feature type="transmembrane region" description="Helical" evidence="6">
    <location>
        <begin position="416"/>
        <end position="436"/>
    </location>
</feature>
<keyword evidence="5 6" id="KW-0472">Membrane</keyword>
<dbReference type="AlphaFoldDB" id="A0A5J5AS80"/>
<feature type="transmembrane region" description="Helical" evidence="6">
    <location>
        <begin position="442"/>
        <end position="461"/>
    </location>
</feature>
<gene>
    <name evidence="8" type="ORF">F0562_033349</name>
</gene>
<keyword evidence="9" id="KW-1185">Reference proteome</keyword>
<feature type="transmembrane region" description="Helical" evidence="6">
    <location>
        <begin position="209"/>
        <end position="229"/>
    </location>
</feature>
<organism evidence="8 9">
    <name type="scientific">Nyssa sinensis</name>
    <dbReference type="NCBI Taxonomy" id="561372"/>
    <lineage>
        <taxon>Eukaryota</taxon>
        <taxon>Viridiplantae</taxon>
        <taxon>Streptophyta</taxon>
        <taxon>Embryophyta</taxon>
        <taxon>Tracheophyta</taxon>
        <taxon>Spermatophyta</taxon>
        <taxon>Magnoliopsida</taxon>
        <taxon>eudicotyledons</taxon>
        <taxon>Gunneridae</taxon>
        <taxon>Pentapetalae</taxon>
        <taxon>asterids</taxon>
        <taxon>Cornales</taxon>
        <taxon>Nyssaceae</taxon>
        <taxon>Nyssa</taxon>
    </lineage>
</organism>
<feature type="transmembrane region" description="Helical" evidence="6">
    <location>
        <begin position="520"/>
        <end position="539"/>
    </location>
</feature>
<evidence type="ECO:0000256" key="6">
    <source>
        <dbReference type="SAM" id="Phobius"/>
    </source>
</evidence>
<protein>
    <recommendedName>
        <fullName evidence="7">EamA domain-containing protein</fullName>
    </recommendedName>
</protein>
<feature type="transmembrane region" description="Helical" evidence="6">
    <location>
        <begin position="111"/>
        <end position="131"/>
    </location>
</feature>
<evidence type="ECO:0000256" key="1">
    <source>
        <dbReference type="ARBA" id="ARBA00004141"/>
    </source>
</evidence>
<evidence type="ECO:0000256" key="5">
    <source>
        <dbReference type="ARBA" id="ARBA00023136"/>
    </source>
</evidence>